<feature type="domain" description="Cation-transporting P-type ATPase C-terminal" evidence="6">
    <location>
        <begin position="2"/>
        <end position="91"/>
    </location>
</feature>
<keyword evidence="3" id="KW-0460">Magnesium</keyword>
<keyword evidence="5" id="KW-0472">Membrane</keyword>
<keyword evidence="2" id="KW-0479">Metal-binding</keyword>
<feature type="transmembrane region" description="Helical" evidence="5">
    <location>
        <begin position="71"/>
        <end position="92"/>
    </location>
</feature>
<accession>A0A7S3SU30</accession>
<dbReference type="GO" id="GO:0046872">
    <property type="term" value="F:metal ion binding"/>
    <property type="evidence" value="ECO:0007669"/>
    <property type="project" value="UniProtKB-KW"/>
</dbReference>
<organism evidence="7">
    <name type="scientific">Strombidinopsis acuminata</name>
    <dbReference type="NCBI Taxonomy" id="141414"/>
    <lineage>
        <taxon>Eukaryota</taxon>
        <taxon>Sar</taxon>
        <taxon>Alveolata</taxon>
        <taxon>Ciliophora</taxon>
        <taxon>Intramacronucleata</taxon>
        <taxon>Spirotrichea</taxon>
        <taxon>Choreotrichia</taxon>
        <taxon>Choreotrichida</taxon>
        <taxon>Strombidinopsidae</taxon>
        <taxon>Strombidinopsis</taxon>
    </lineage>
</organism>
<sequence>MYTIIFQSFVFLQLFNQINSRKLGERDFNVFTKFCNNWMFIFITILTFAIQVLIVQYAGRYMSVVPLTVEQNLWCAAIGASCMIYSIFTKLVPARWFSWIRLEEREQSSADEPQNFLSTIKRQRTHGSKANINSMRQSTRRMDKVNEKDDEYTINH</sequence>
<dbReference type="AlphaFoldDB" id="A0A7S3SU30"/>
<dbReference type="GO" id="GO:0005886">
    <property type="term" value="C:plasma membrane"/>
    <property type="evidence" value="ECO:0007669"/>
    <property type="project" value="TreeGrafter"/>
</dbReference>
<evidence type="ECO:0000256" key="1">
    <source>
        <dbReference type="ARBA" id="ARBA00004127"/>
    </source>
</evidence>
<dbReference type="PANTHER" id="PTHR24093">
    <property type="entry name" value="CATION TRANSPORTING ATPASE"/>
    <property type="match status" value="1"/>
</dbReference>
<dbReference type="SUPFAM" id="SSF81665">
    <property type="entry name" value="Calcium ATPase, transmembrane domain M"/>
    <property type="match status" value="1"/>
</dbReference>
<evidence type="ECO:0000256" key="2">
    <source>
        <dbReference type="ARBA" id="ARBA00022723"/>
    </source>
</evidence>
<name>A0A7S3SU30_9SPIT</name>
<dbReference type="PANTHER" id="PTHR24093:SF369">
    <property type="entry name" value="CALCIUM-TRANSPORTING ATPASE"/>
    <property type="match status" value="1"/>
</dbReference>
<keyword evidence="5" id="KW-1133">Transmembrane helix</keyword>
<feature type="compositionally biased region" description="Polar residues" evidence="4">
    <location>
        <begin position="128"/>
        <end position="137"/>
    </location>
</feature>
<reference evidence="7" key="1">
    <citation type="submission" date="2021-01" db="EMBL/GenBank/DDBJ databases">
        <authorList>
            <person name="Corre E."/>
            <person name="Pelletier E."/>
            <person name="Niang G."/>
            <person name="Scheremetjew M."/>
            <person name="Finn R."/>
            <person name="Kale V."/>
            <person name="Holt S."/>
            <person name="Cochrane G."/>
            <person name="Meng A."/>
            <person name="Brown T."/>
            <person name="Cohen L."/>
        </authorList>
    </citation>
    <scope>NUCLEOTIDE SEQUENCE</scope>
    <source>
        <strain evidence="7">SPMC142</strain>
    </source>
</reference>
<feature type="region of interest" description="Disordered" evidence="4">
    <location>
        <begin position="124"/>
        <end position="156"/>
    </location>
</feature>
<dbReference type="Pfam" id="PF00689">
    <property type="entry name" value="Cation_ATPase_C"/>
    <property type="match status" value="1"/>
</dbReference>
<gene>
    <name evidence="7" type="ORF">SACU0126_LOCUS18076</name>
</gene>
<evidence type="ECO:0000259" key="6">
    <source>
        <dbReference type="Pfam" id="PF00689"/>
    </source>
</evidence>
<evidence type="ECO:0000256" key="3">
    <source>
        <dbReference type="ARBA" id="ARBA00022842"/>
    </source>
</evidence>
<dbReference type="EMBL" id="HBIQ01056750">
    <property type="protein sequence ID" value="CAE0564195.1"/>
    <property type="molecule type" value="Transcribed_RNA"/>
</dbReference>
<protein>
    <recommendedName>
        <fullName evidence="6">Cation-transporting P-type ATPase C-terminal domain-containing protein</fullName>
    </recommendedName>
</protein>
<evidence type="ECO:0000256" key="5">
    <source>
        <dbReference type="SAM" id="Phobius"/>
    </source>
</evidence>
<proteinExistence type="predicted"/>
<dbReference type="InterPro" id="IPR006068">
    <property type="entry name" value="ATPase_P-typ_cation-transptr_C"/>
</dbReference>
<dbReference type="GO" id="GO:0005388">
    <property type="term" value="F:P-type calcium transporter activity"/>
    <property type="evidence" value="ECO:0007669"/>
    <property type="project" value="TreeGrafter"/>
</dbReference>
<keyword evidence="5" id="KW-0812">Transmembrane</keyword>
<feature type="transmembrane region" description="Helical" evidence="5">
    <location>
        <begin position="38"/>
        <end position="59"/>
    </location>
</feature>
<feature type="compositionally biased region" description="Basic and acidic residues" evidence="4">
    <location>
        <begin position="140"/>
        <end position="156"/>
    </location>
</feature>
<dbReference type="InterPro" id="IPR023298">
    <property type="entry name" value="ATPase_P-typ_TM_dom_sf"/>
</dbReference>
<dbReference type="Gene3D" id="1.20.1110.10">
    <property type="entry name" value="Calcium-transporting ATPase, transmembrane domain"/>
    <property type="match status" value="1"/>
</dbReference>
<evidence type="ECO:0000313" key="7">
    <source>
        <dbReference type="EMBL" id="CAE0564195.1"/>
    </source>
</evidence>
<evidence type="ECO:0000256" key="4">
    <source>
        <dbReference type="SAM" id="MobiDB-lite"/>
    </source>
</evidence>
<comment type="subcellular location">
    <subcellularLocation>
        <location evidence="1">Endomembrane system</location>
        <topology evidence="1">Multi-pass membrane protein</topology>
    </subcellularLocation>
</comment>
<dbReference type="GO" id="GO:0012505">
    <property type="term" value="C:endomembrane system"/>
    <property type="evidence" value="ECO:0007669"/>
    <property type="project" value="UniProtKB-SubCell"/>
</dbReference>